<dbReference type="Pfam" id="PF02801">
    <property type="entry name" value="Ketoacyl-synt_C"/>
    <property type="match status" value="1"/>
</dbReference>
<dbReference type="EMBL" id="LJCR01001946">
    <property type="protein sequence ID" value="KPV49477.1"/>
    <property type="molecule type" value="Genomic_DNA"/>
</dbReference>
<dbReference type="Pfam" id="PF12770">
    <property type="entry name" value="CHAT"/>
    <property type="match status" value="1"/>
</dbReference>
<feature type="region of interest" description="Disordered" evidence="1">
    <location>
        <begin position="195"/>
        <end position="226"/>
    </location>
</feature>
<dbReference type="InterPro" id="IPR020841">
    <property type="entry name" value="PKS_Beta-ketoAc_synthase_dom"/>
</dbReference>
<sequence>LKRLADAERDGDNIYAVIRGIGGSSDGKGKGITAPNPVGQVLAVQRAWHDAGPDPATATLVEAHGTSTRVGDVTEVESLSKVFASAERGRIALGSAKSNIGHLKAGAGAAGLLKTVMALHDKVLPPTLNSEKPNPNINFAALPFRLNHEAREWERPSGFPRRAGVSAYGFGGTNFHVVLEEYVPGMLKAEERKQFAGATTDDRRPTTSASTSTAPSSVVSGPSSAAKPPIRGILALGTDTPVALKDALDAAFRKVEGGWTPPIAAPEPATLRAPERLVIDFGTHDELLAALPGTAIFHFAGHGVFTRQMADQPGTYTGTGALAFYDQSVDAEQLGINLRGQSVRLAVLGGCETGRRDGVNVWSGVAPALVKQQIPAVIANQLPIKDACAIAFSKQLYGALAGGLPIEQALAAGRVAAYNADKEGRDWGVPVLYMRDADGVLFAATGAGAQAAAAAHAV</sequence>
<dbReference type="PROSITE" id="PS52004">
    <property type="entry name" value="KS3_2"/>
    <property type="match status" value="1"/>
</dbReference>
<accession>A0A0N8PRB7</accession>
<dbReference type="PANTHER" id="PTHR43074:SF1">
    <property type="entry name" value="BETA-KETOACYL SYNTHASE FAMILY PROTEIN-RELATED"/>
    <property type="match status" value="1"/>
</dbReference>
<feature type="compositionally biased region" description="Basic and acidic residues" evidence="1">
    <location>
        <begin position="195"/>
        <end position="205"/>
    </location>
</feature>
<dbReference type="AlphaFoldDB" id="A0A0N8PRB7"/>
<dbReference type="InterPro" id="IPR016039">
    <property type="entry name" value="Thiolase-like"/>
</dbReference>
<dbReference type="SMART" id="SM00825">
    <property type="entry name" value="PKS_KS"/>
    <property type="match status" value="1"/>
</dbReference>
<dbReference type="Gene3D" id="3.40.47.10">
    <property type="match status" value="1"/>
</dbReference>
<dbReference type="PANTHER" id="PTHR43074">
    <property type="entry name" value="OMEGA-3 POLYUNSATURATED FATTY ACID SYNTHASE PFAB-RELATED"/>
    <property type="match status" value="1"/>
</dbReference>
<gene>
    <name evidence="3" type="ORF">SE17_32420</name>
</gene>
<feature type="non-terminal residue" evidence="3">
    <location>
        <position position="458"/>
    </location>
</feature>
<dbReference type="SUPFAM" id="SSF53901">
    <property type="entry name" value="Thiolase-like"/>
    <property type="match status" value="1"/>
</dbReference>
<dbReference type="InterPro" id="IPR052568">
    <property type="entry name" value="PKS-FAS_Synthase"/>
</dbReference>
<dbReference type="InterPro" id="IPR032821">
    <property type="entry name" value="PKS_assoc"/>
</dbReference>
<dbReference type="CDD" id="cd00833">
    <property type="entry name" value="PKS"/>
    <property type="match status" value="1"/>
</dbReference>
<evidence type="ECO:0000313" key="3">
    <source>
        <dbReference type="EMBL" id="KPV49477.1"/>
    </source>
</evidence>
<feature type="non-terminal residue" evidence="3">
    <location>
        <position position="1"/>
    </location>
</feature>
<dbReference type="InterPro" id="IPR014031">
    <property type="entry name" value="Ketoacyl_synth_C"/>
</dbReference>
<evidence type="ECO:0000313" key="4">
    <source>
        <dbReference type="Proteomes" id="UP000050509"/>
    </source>
</evidence>
<proteinExistence type="predicted"/>
<dbReference type="GO" id="GO:0016746">
    <property type="term" value="F:acyltransferase activity"/>
    <property type="evidence" value="ECO:0007669"/>
    <property type="project" value="InterPro"/>
</dbReference>
<feature type="compositionally biased region" description="Low complexity" evidence="1">
    <location>
        <begin position="206"/>
        <end position="226"/>
    </location>
</feature>
<comment type="caution">
    <text evidence="3">The sequence shown here is derived from an EMBL/GenBank/DDBJ whole genome shotgun (WGS) entry which is preliminary data.</text>
</comment>
<keyword evidence="4" id="KW-1185">Reference proteome</keyword>
<name>A0A0N8PRB7_9CHLR</name>
<evidence type="ECO:0000256" key="1">
    <source>
        <dbReference type="SAM" id="MobiDB-lite"/>
    </source>
</evidence>
<evidence type="ECO:0000259" key="2">
    <source>
        <dbReference type="PROSITE" id="PS52004"/>
    </source>
</evidence>
<dbReference type="Proteomes" id="UP000050509">
    <property type="component" value="Unassembled WGS sequence"/>
</dbReference>
<feature type="domain" description="Ketosynthase family 3 (KS3)" evidence="2">
    <location>
        <begin position="1"/>
        <end position="181"/>
    </location>
</feature>
<dbReference type="InterPro" id="IPR024983">
    <property type="entry name" value="CHAT_dom"/>
</dbReference>
<organism evidence="3 4">
    <name type="scientific">Kouleothrix aurantiaca</name>
    <dbReference type="NCBI Taxonomy" id="186479"/>
    <lineage>
        <taxon>Bacteria</taxon>
        <taxon>Bacillati</taxon>
        <taxon>Chloroflexota</taxon>
        <taxon>Chloroflexia</taxon>
        <taxon>Chloroflexales</taxon>
        <taxon>Roseiflexineae</taxon>
        <taxon>Roseiflexaceae</taxon>
        <taxon>Kouleothrix</taxon>
    </lineage>
</organism>
<protein>
    <recommendedName>
        <fullName evidence="2">Ketosynthase family 3 (KS3) domain-containing protein</fullName>
    </recommendedName>
</protein>
<reference evidence="3 4" key="1">
    <citation type="submission" date="2015-09" db="EMBL/GenBank/DDBJ databases">
        <title>Draft genome sequence of Kouleothrix aurantiaca JCM 19913.</title>
        <authorList>
            <person name="Hemp J."/>
        </authorList>
    </citation>
    <scope>NUCLEOTIDE SEQUENCE [LARGE SCALE GENOMIC DNA]</scope>
    <source>
        <strain evidence="3 4">COM-B</strain>
    </source>
</reference>
<dbReference type="Pfam" id="PF16197">
    <property type="entry name" value="KAsynt_C_assoc"/>
    <property type="match status" value="1"/>
</dbReference>